<dbReference type="PANTHER" id="PTHR46507:SF4">
    <property type="entry name" value="SSX FAMILY MEMBER 2 INTERACTING PROTEIN"/>
    <property type="match status" value="1"/>
</dbReference>
<evidence type="ECO:0000256" key="4">
    <source>
        <dbReference type="ARBA" id="ARBA00022490"/>
    </source>
</evidence>
<dbReference type="GO" id="GO:0035735">
    <property type="term" value="P:intraciliary transport involved in cilium assembly"/>
    <property type="evidence" value="ECO:0007669"/>
    <property type="project" value="TreeGrafter"/>
</dbReference>
<dbReference type="Proteomes" id="UP000287166">
    <property type="component" value="Unassembled WGS sequence"/>
</dbReference>
<feature type="compositionally biased region" description="Polar residues" evidence="10">
    <location>
        <begin position="593"/>
        <end position="606"/>
    </location>
</feature>
<feature type="coiled-coil region" evidence="9">
    <location>
        <begin position="397"/>
        <end position="431"/>
    </location>
</feature>
<feature type="compositionally biased region" description="Basic and acidic residues" evidence="10">
    <location>
        <begin position="729"/>
        <end position="745"/>
    </location>
</feature>
<dbReference type="RefSeq" id="XP_027620372.1">
    <property type="nucleotide sequence ID" value="XM_027764571.1"/>
</dbReference>
<evidence type="ECO:0008006" key="13">
    <source>
        <dbReference type="Google" id="ProtNLM"/>
    </source>
</evidence>
<name>A0A401H507_9APHY</name>
<keyword evidence="4" id="KW-0963">Cytoplasm</keyword>
<dbReference type="InParanoid" id="A0A401H507"/>
<feature type="compositionally biased region" description="Low complexity" evidence="10">
    <location>
        <begin position="312"/>
        <end position="322"/>
    </location>
</feature>
<evidence type="ECO:0000256" key="6">
    <source>
        <dbReference type="ARBA" id="ARBA00022949"/>
    </source>
</evidence>
<dbReference type="EMBL" id="BFAD01000016">
    <property type="protein sequence ID" value="GBE89459.1"/>
    <property type="molecule type" value="Genomic_DNA"/>
</dbReference>
<evidence type="ECO:0000313" key="12">
    <source>
        <dbReference type="Proteomes" id="UP000287166"/>
    </source>
</evidence>
<accession>A0A401H507</accession>
<dbReference type="InterPro" id="IPR021622">
    <property type="entry name" value="Afadin/alpha-actinin-bd"/>
</dbReference>
<evidence type="ECO:0000313" key="11">
    <source>
        <dbReference type="EMBL" id="GBE89459.1"/>
    </source>
</evidence>
<dbReference type="InterPro" id="IPR052300">
    <property type="entry name" value="Adhesion_Centrosome_assoc"/>
</dbReference>
<keyword evidence="7 9" id="KW-0175">Coiled coil</keyword>
<keyword evidence="6" id="KW-0965">Cell junction</keyword>
<comment type="caution">
    <text evidence="11">The sequence shown here is derived from an EMBL/GenBank/DDBJ whole genome shotgun (WGS) entry which is preliminary data.</text>
</comment>
<reference evidence="11 12" key="1">
    <citation type="journal article" date="2018" name="Sci. Rep.">
        <title>Genome sequence of the cauliflower mushroom Sparassis crispa (Hanabiratake) and its association with beneficial usage.</title>
        <authorList>
            <person name="Kiyama R."/>
            <person name="Furutani Y."/>
            <person name="Kawaguchi K."/>
            <person name="Nakanishi T."/>
        </authorList>
    </citation>
    <scope>NUCLEOTIDE SEQUENCE [LARGE SCALE GENOMIC DNA]</scope>
</reference>
<keyword evidence="12" id="KW-1185">Reference proteome</keyword>
<dbReference type="GO" id="GO:0036064">
    <property type="term" value="C:ciliary basal body"/>
    <property type="evidence" value="ECO:0007669"/>
    <property type="project" value="TreeGrafter"/>
</dbReference>
<feature type="region of interest" description="Disordered" evidence="10">
    <location>
        <begin position="308"/>
        <end position="334"/>
    </location>
</feature>
<comment type="similarity">
    <text evidence="3">Belongs to the ADIP family.</text>
</comment>
<feature type="compositionally biased region" description="Low complexity" evidence="10">
    <location>
        <begin position="617"/>
        <end position="629"/>
    </location>
</feature>
<organism evidence="11 12">
    <name type="scientific">Sparassis crispa</name>
    <dbReference type="NCBI Taxonomy" id="139825"/>
    <lineage>
        <taxon>Eukaryota</taxon>
        <taxon>Fungi</taxon>
        <taxon>Dikarya</taxon>
        <taxon>Basidiomycota</taxon>
        <taxon>Agaricomycotina</taxon>
        <taxon>Agaricomycetes</taxon>
        <taxon>Polyporales</taxon>
        <taxon>Sparassidaceae</taxon>
        <taxon>Sparassis</taxon>
    </lineage>
</organism>
<keyword evidence="5" id="KW-0130">Cell adhesion</keyword>
<dbReference type="STRING" id="139825.A0A401H507"/>
<evidence type="ECO:0000256" key="7">
    <source>
        <dbReference type="ARBA" id="ARBA00023054"/>
    </source>
</evidence>
<evidence type="ECO:0000256" key="2">
    <source>
        <dbReference type="ARBA" id="ARBA00004300"/>
    </source>
</evidence>
<feature type="coiled-coil region" evidence="9">
    <location>
        <begin position="102"/>
        <end position="136"/>
    </location>
</feature>
<evidence type="ECO:0000256" key="1">
    <source>
        <dbReference type="ARBA" id="ARBA00004282"/>
    </source>
</evidence>
<evidence type="ECO:0000256" key="8">
    <source>
        <dbReference type="ARBA" id="ARBA00023212"/>
    </source>
</evidence>
<dbReference type="Pfam" id="PF11559">
    <property type="entry name" value="ADIP"/>
    <property type="match status" value="1"/>
</dbReference>
<comment type="subcellular location">
    <subcellularLocation>
        <location evidence="1">Cell junction</location>
    </subcellularLocation>
    <subcellularLocation>
        <location evidence="2">Cytoplasm</location>
        <location evidence="2">Cytoskeleton</location>
        <location evidence="2">Microtubule organizing center</location>
        <location evidence="2">Centrosome</location>
    </subcellularLocation>
</comment>
<gene>
    <name evidence="11" type="ORF">SCP_1601210</name>
</gene>
<dbReference type="GO" id="GO:0007155">
    <property type="term" value="P:cell adhesion"/>
    <property type="evidence" value="ECO:0007669"/>
    <property type="project" value="UniProtKB-KW"/>
</dbReference>
<evidence type="ECO:0000256" key="3">
    <source>
        <dbReference type="ARBA" id="ARBA00009291"/>
    </source>
</evidence>
<feature type="region of interest" description="Disordered" evidence="10">
    <location>
        <begin position="721"/>
        <end position="748"/>
    </location>
</feature>
<feature type="compositionally biased region" description="Low complexity" evidence="10">
    <location>
        <begin position="459"/>
        <end position="468"/>
    </location>
</feature>
<feature type="region of interest" description="Disordered" evidence="10">
    <location>
        <begin position="567"/>
        <end position="630"/>
    </location>
</feature>
<protein>
    <recommendedName>
        <fullName evidence="13">Afadin and alpha-actinin-binding-domain-containing protein</fullName>
    </recommendedName>
</protein>
<evidence type="ECO:0000256" key="9">
    <source>
        <dbReference type="SAM" id="Coils"/>
    </source>
</evidence>
<sequence>MTATPKKLVHWTLDVSLSEFGSPFSEATSSDSISSTSSVQYINSQLIAHGYTENPGLSLEGLGKDDANKVVKCLLGMLSQRVNDMSRTEDLTTKIRTMSYDNERLMSMYQAATERAAHAEREMNLHKSRLAAATRNLQSTEVAHKHTTAELQRTRTSLQAIRTAHQTEIKKLDKEKERMVERWSKISDSQLKAATSNGGIRSANFDVVDASDVPLRGKGQGLLETALEEAQQARKELFDQNRKLRRVILSTANEIQSIQHAARNCVSSEGEDEPLPLTLTTLFPISPTEAAGDKLSLLLTSLRESITRLSKPSSTSTPSSTPINEAKPNDSAETERFQAVIDTLHAELEQAQKQSSAYASEIQTLFDHFTQDKRINQEDIGEISVDLMTAPARDEERQRLELRFKVLDEERKKFTEAAVRLGKEKAALEAERIKFLEEKRSWQVDMMLAELPPTPGPSSEPAVAAPPSVQTAAPRSPRRSPRKSLHKPKGALAVGKPGSGKKIRVSRRSSGFGVGLGRVSPKKVSPPFETEVIPSSPKQLPNFKTSIALAHPQAPLHAPAFVLPPPSPEAALPQANKLPSSLIPPLPRLDIPQNQSALATPASPSDENLDEKAQQISSATSPVPVSPTAIPSTPILRRPFPMAKPLVPHMVHAYSPVKPSPLSRILLLANSPDSPETDVPRLGSLAEEEDDDLEVSPTPAAITPVTVALPPAMSLAAELGIADDDDDESPLREKRAERNAAEPKSVHAAVRQAVAKGKGKARAEVSAASRGTVIPGEKENIKRAKSSTSGTTVKATPLVRDEKKTARPPPKPSVVSARTRFTINKLPQGKGGARRVPIDSAEAAPVGPGWKG</sequence>
<dbReference type="GeneID" id="38786376"/>
<feature type="region of interest" description="Disordered" evidence="10">
    <location>
        <begin position="449"/>
        <end position="537"/>
    </location>
</feature>
<dbReference type="AlphaFoldDB" id="A0A401H507"/>
<feature type="compositionally biased region" description="Basic residues" evidence="10">
    <location>
        <begin position="476"/>
        <end position="489"/>
    </location>
</feature>
<evidence type="ECO:0000256" key="10">
    <source>
        <dbReference type="SAM" id="MobiDB-lite"/>
    </source>
</evidence>
<proteinExistence type="inferred from homology"/>
<evidence type="ECO:0000256" key="5">
    <source>
        <dbReference type="ARBA" id="ARBA00022889"/>
    </source>
</evidence>
<feature type="region of interest" description="Disordered" evidence="10">
    <location>
        <begin position="761"/>
        <end position="852"/>
    </location>
</feature>
<dbReference type="PANTHER" id="PTHR46507">
    <property type="entry name" value="AFADIN- AND ALPHA-ACTININ-BINDING PROTEIN"/>
    <property type="match status" value="1"/>
</dbReference>
<feature type="coiled-coil region" evidence="9">
    <location>
        <begin position="334"/>
        <end position="361"/>
    </location>
</feature>
<keyword evidence="8" id="KW-0206">Cytoskeleton</keyword>
<dbReference type="OrthoDB" id="312015at2759"/>